<dbReference type="GO" id="GO:0005886">
    <property type="term" value="C:plasma membrane"/>
    <property type="evidence" value="ECO:0007669"/>
    <property type="project" value="TreeGrafter"/>
</dbReference>
<evidence type="ECO:0000256" key="1">
    <source>
        <dbReference type="ARBA" id="ARBA00022448"/>
    </source>
</evidence>
<dbReference type="PROSITE" id="PS50893">
    <property type="entry name" value="ABC_TRANSPORTER_2"/>
    <property type="match status" value="1"/>
</dbReference>
<evidence type="ECO:0000259" key="8">
    <source>
        <dbReference type="PROSITE" id="PS50893"/>
    </source>
</evidence>
<evidence type="ECO:0000256" key="5">
    <source>
        <dbReference type="ARBA" id="ARBA00022989"/>
    </source>
</evidence>
<comment type="caution">
    <text evidence="9">The sequence shown here is derived from an EMBL/GenBank/DDBJ whole genome shotgun (WGS) entry which is preliminary data.</text>
</comment>
<dbReference type="GO" id="GO:0098796">
    <property type="term" value="C:membrane protein complex"/>
    <property type="evidence" value="ECO:0007669"/>
    <property type="project" value="UniProtKB-ARBA"/>
</dbReference>
<keyword evidence="5" id="KW-1133">Transmembrane helix</keyword>
<dbReference type="PANTHER" id="PTHR24220:SF648">
    <property type="entry name" value="ABC TRANSPORTER ATP-BINDING PROTEIN YTRE"/>
    <property type="match status" value="1"/>
</dbReference>
<organism evidence="9 10">
    <name type="scientific">Kinneretia aquatilis</name>
    <dbReference type="NCBI Taxonomy" id="2070761"/>
    <lineage>
        <taxon>Bacteria</taxon>
        <taxon>Pseudomonadati</taxon>
        <taxon>Pseudomonadota</taxon>
        <taxon>Betaproteobacteria</taxon>
        <taxon>Burkholderiales</taxon>
        <taxon>Sphaerotilaceae</taxon>
        <taxon>Roseateles</taxon>
    </lineage>
</organism>
<evidence type="ECO:0000256" key="7">
    <source>
        <dbReference type="ARBA" id="ARBA00038388"/>
    </source>
</evidence>
<evidence type="ECO:0000256" key="3">
    <source>
        <dbReference type="ARBA" id="ARBA00022741"/>
    </source>
</evidence>
<dbReference type="GO" id="GO:0005524">
    <property type="term" value="F:ATP binding"/>
    <property type="evidence" value="ECO:0007669"/>
    <property type="project" value="UniProtKB-KW"/>
</dbReference>
<dbReference type="GO" id="GO:0022857">
    <property type="term" value="F:transmembrane transporter activity"/>
    <property type="evidence" value="ECO:0007669"/>
    <property type="project" value="TreeGrafter"/>
</dbReference>
<dbReference type="SMART" id="SM00382">
    <property type="entry name" value="AAA"/>
    <property type="match status" value="1"/>
</dbReference>
<keyword evidence="10" id="KW-1185">Reference proteome</keyword>
<dbReference type="Pfam" id="PF00005">
    <property type="entry name" value="ABC_tran"/>
    <property type="match status" value="1"/>
</dbReference>
<keyword evidence="4 9" id="KW-0067">ATP-binding</keyword>
<dbReference type="EMBL" id="POSP01000003">
    <property type="protein sequence ID" value="PND37092.1"/>
    <property type="molecule type" value="Genomic_DNA"/>
</dbReference>
<dbReference type="InterPro" id="IPR017871">
    <property type="entry name" value="ABC_transporter-like_CS"/>
</dbReference>
<dbReference type="InterPro" id="IPR027417">
    <property type="entry name" value="P-loop_NTPase"/>
</dbReference>
<proteinExistence type="inferred from homology"/>
<keyword evidence="6" id="KW-0046">Antibiotic resistance</keyword>
<accession>A0A2N8KUL2</accession>
<protein>
    <submittedName>
        <fullName evidence="9">ABC transporter ATP-binding protein</fullName>
    </submittedName>
</protein>
<gene>
    <name evidence="9" type="ORF">C1O66_05760</name>
</gene>
<dbReference type="RefSeq" id="WP_102767010.1">
    <property type="nucleotide sequence ID" value="NZ_POSP01000003.1"/>
</dbReference>
<dbReference type="OrthoDB" id="9802264at2"/>
<dbReference type="GO" id="GO:0016887">
    <property type="term" value="F:ATP hydrolysis activity"/>
    <property type="evidence" value="ECO:0007669"/>
    <property type="project" value="InterPro"/>
</dbReference>
<dbReference type="PROSITE" id="PS00211">
    <property type="entry name" value="ABC_TRANSPORTER_1"/>
    <property type="match status" value="1"/>
</dbReference>
<dbReference type="Proteomes" id="UP000235916">
    <property type="component" value="Unassembled WGS sequence"/>
</dbReference>
<keyword evidence="3" id="KW-0547">Nucleotide-binding</keyword>
<dbReference type="InterPro" id="IPR003439">
    <property type="entry name" value="ABC_transporter-like_ATP-bd"/>
</dbReference>
<dbReference type="AlphaFoldDB" id="A0A2N8KUL2"/>
<evidence type="ECO:0000313" key="9">
    <source>
        <dbReference type="EMBL" id="PND37092.1"/>
    </source>
</evidence>
<evidence type="ECO:0000256" key="4">
    <source>
        <dbReference type="ARBA" id="ARBA00022840"/>
    </source>
</evidence>
<dbReference type="InterPro" id="IPR015854">
    <property type="entry name" value="ABC_transpr_LolD-like"/>
</dbReference>
<dbReference type="PANTHER" id="PTHR24220">
    <property type="entry name" value="IMPORT ATP-BINDING PROTEIN"/>
    <property type="match status" value="1"/>
</dbReference>
<dbReference type="Gene3D" id="3.40.50.300">
    <property type="entry name" value="P-loop containing nucleotide triphosphate hydrolases"/>
    <property type="match status" value="1"/>
</dbReference>
<reference evidence="9 10" key="1">
    <citation type="submission" date="2018-01" db="EMBL/GenBank/DDBJ databases">
        <title>Draft genome sequence of Paucibacter aquatile CR182 isolated from freshwater of the Nakdong River.</title>
        <authorList>
            <person name="Choi A."/>
            <person name="Chung E.J."/>
        </authorList>
    </citation>
    <scope>NUCLEOTIDE SEQUENCE [LARGE SCALE GENOMIC DNA]</scope>
    <source>
        <strain evidence="9 10">CR182</strain>
    </source>
</reference>
<comment type="similarity">
    <text evidence="7">Belongs to the ABC transporter superfamily. Macrolide exporter (TC 3.A.1.122) family.</text>
</comment>
<dbReference type="InterPro" id="IPR017911">
    <property type="entry name" value="MacB-like_ATP-bd"/>
</dbReference>
<dbReference type="SUPFAM" id="SSF52540">
    <property type="entry name" value="P-loop containing nucleoside triphosphate hydrolases"/>
    <property type="match status" value="1"/>
</dbReference>
<dbReference type="CDD" id="cd03255">
    <property type="entry name" value="ABC_MJ0796_LolCDE_FtsE"/>
    <property type="match status" value="1"/>
</dbReference>
<sequence length="261" mass="27913">MNPNRSPNTAAETAPLIRLQGIQKSFLSDELETRALDEVSLVVRCGEFLAVSGPSGCGKSSLLSILGLLDSPSSGSYELNGQRVDQLDPRARALLRNRQIGFVFQAFNLISDLSVEDNIALPLSYRSEMSRAERRARVAEALAQVDMAHRARHHPAQLSGGQQQRVAIARALVGQPRLILADEPTGNLDSRNAELVMALLQKVHAGGATLCMVTHDPRYAALAQRTVALFDGRVVADLPTAALHSGQARAAGGQPALAEAL</sequence>
<keyword evidence="1" id="KW-0813">Transport</keyword>
<keyword evidence="2" id="KW-1003">Cell membrane</keyword>
<dbReference type="FunFam" id="3.40.50.300:FF:000032">
    <property type="entry name" value="Export ABC transporter ATP-binding protein"/>
    <property type="match status" value="1"/>
</dbReference>
<feature type="domain" description="ABC transporter" evidence="8">
    <location>
        <begin position="17"/>
        <end position="256"/>
    </location>
</feature>
<name>A0A2N8KUL2_9BURK</name>
<keyword evidence="5" id="KW-0812">Transmembrane</keyword>
<evidence type="ECO:0000256" key="6">
    <source>
        <dbReference type="ARBA" id="ARBA00023251"/>
    </source>
</evidence>
<dbReference type="GO" id="GO:0046677">
    <property type="term" value="P:response to antibiotic"/>
    <property type="evidence" value="ECO:0007669"/>
    <property type="project" value="UniProtKB-KW"/>
</dbReference>
<evidence type="ECO:0000313" key="10">
    <source>
        <dbReference type="Proteomes" id="UP000235916"/>
    </source>
</evidence>
<dbReference type="InterPro" id="IPR003593">
    <property type="entry name" value="AAA+_ATPase"/>
</dbReference>
<evidence type="ECO:0000256" key="2">
    <source>
        <dbReference type="ARBA" id="ARBA00022475"/>
    </source>
</evidence>
<keyword evidence="5" id="KW-0472">Membrane</keyword>